<dbReference type="SUPFAM" id="SSF103473">
    <property type="entry name" value="MFS general substrate transporter"/>
    <property type="match status" value="1"/>
</dbReference>
<proteinExistence type="predicted"/>
<dbReference type="EMBL" id="JAVFHQ010000044">
    <property type="protein sequence ID" value="KAK4542163.1"/>
    <property type="molecule type" value="Genomic_DNA"/>
</dbReference>
<keyword evidence="4 5" id="KW-0472">Membrane</keyword>
<feature type="transmembrane region" description="Helical" evidence="5">
    <location>
        <begin position="148"/>
        <end position="167"/>
    </location>
</feature>
<evidence type="ECO:0000256" key="5">
    <source>
        <dbReference type="SAM" id="Phobius"/>
    </source>
</evidence>
<organism evidence="6 7">
    <name type="scientific">Oleoguttula mirabilis</name>
    <dbReference type="NCBI Taxonomy" id="1507867"/>
    <lineage>
        <taxon>Eukaryota</taxon>
        <taxon>Fungi</taxon>
        <taxon>Dikarya</taxon>
        <taxon>Ascomycota</taxon>
        <taxon>Pezizomycotina</taxon>
        <taxon>Dothideomycetes</taxon>
        <taxon>Dothideomycetidae</taxon>
        <taxon>Mycosphaerellales</taxon>
        <taxon>Teratosphaeriaceae</taxon>
        <taxon>Oleoguttula</taxon>
    </lineage>
</organism>
<dbReference type="InterPro" id="IPR011701">
    <property type="entry name" value="MFS"/>
</dbReference>
<dbReference type="Proteomes" id="UP001324427">
    <property type="component" value="Unassembled WGS sequence"/>
</dbReference>
<protein>
    <submittedName>
        <fullName evidence="6">Uncharacterized protein</fullName>
    </submittedName>
</protein>
<feature type="transmembrane region" description="Helical" evidence="5">
    <location>
        <begin position="88"/>
        <end position="106"/>
    </location>
</feature>
<keyword evidence="7" id="KW-1185">Reference proteome</keyword>
<sequence length="351" mass="39483">MATVDAEKKGSTGFDIDMAHIKRDKDGLPLVPQPTDDPLDPLNWHPWIKLLVLFEVSVFTLLTLLSASVITPTFQVLSEYLHRGMPQTAYITSIFVLFGGCSAVLWNPVANVYGRRPVYITSLVACIAFLVASGAARSYSELLAFRALNGFFGGVSLSLGSATVWGYIERNLTWRWCLYISAMLLSPLLPLSLLTLPETLYSRRTDDKETRHAVSWKQNLMLHRTFHRVRRLHLIDFVRPWQMLRYPSTLLPTLYYSASFAYGSIMFVITSASIFGRNILSELLAGGFSDWISKKRALQRGGKRKPEDRLLALAPAFVLLPLGIIVEGVCADNSRLCLYGRGRKRPRSDYC</sequence>
<dbReference type="GO" id="GO:0022857">
    <property type="term" value="F:transmembrane transporter activity"/>
    <property type="evidence" value="ECO:0007669"/>
    <property type="project" value="InterPro"/>
</dbReference>
<evidence type="ECO:0000256" key="1">
    <source>
        <dbReference type="ARBA" id="ARBA00004141"/>
    </source>
</evidence>
<feature type="transmembrane region" description="Helical" evidence="5">
    <location>
        <begin position="253"/>
        <end position="275"/>
    </location>
</feature>
<evidence type="ECO:0000313" key="7">
    <source>
        <dbReference type="Proteomes" id="UP001324427"/>
    </source>
</evidence>
<name>A0AAV9JB90_9PEZI</name>
<evidence type="ECO:0000256" key="4">
    <source>
        <dbReference type="ARBA" id="ARBA00023136"/>
    </source>
</evidence>
<feature type="transmembrane region" description="Helical" evidence="5">
    <location>
        <begin position="310"/>
        <end position="331"/>
    </location>
</feature>
<dbReference type="PANTHER" id="PTHR23502">
    <property type="entry name" value="MAJOR FACILITATOR SUPERFAMILY"/>
    <property type="match status" value="1"/>
</dbReference>
<accession>A0AAV9JB90</accession>
<feature type="transmembrane region" description="Helical" evidence="5">
    <location>
        <begin position="118"/>
        <end position="136"/>
    </location>
</feature>
<evidence type="ECO:0000313" key="6">
    <source>
        <dbReference type="EMBL" id="KAK4542163.1"/>
    </source>
</evidence>
<dbReference type="AlphaFoldDB" id="A0AAV9JB90"/>
<reference evidence="6 7" key="1">
    <citation type="submission" date="2021-11" db="EMBL/GenBank/DDBJ databases">
        <title>Black yeast isolated from Biological Soil Crust.</title>
        <authorList>
            <person name="Kurbessoian T."/>
        </authorList>
    </citation>
    <scope>NUCLEOTIDE SEQUENCE [LARGE SCALE GENOMIC DNA]</scope>
    <source>
        <strain evidence="6 7">CCFEE 5522</strain>
    </source>
</reference>
<gene>
    <name evidence="6" type="ORF">LTR36_007010</name>
</gene>
<comment type="subcellular location">
    <subcellularLocation>
        <location evidence="1">Membrane</location>
        <topology evidence="1">Multi-pass membrane protein</topology>
    </subcellularLocation>
</comment>
<feature type="transmembrane region" description="Helical" evidence="5">
    <location>
        <begin position="173"/>
        <end position="194"/>
    </location>
</feature>
<dbReference type="GO" id="GO:0005886">
    <property type="term" value="C:plasma membrane"/>
    <property type="evidence" value="ECO:0007669"/>
    <property type="project" value="TreeGrafter"/>
</dbReference>
<keyword evidence="2 5" id="KW-0812">Transmembrane</keyword>
<dbReference type="Gene3D" id="1.20.1250.20">
    <property type="entry name" value="MFS general substrate transporter like domains"/>
    <property type="match status" value="1"/>
</dbReference>
<dbReference type="InterPro" id="IPR036259">
    <property type="entry name" value="MFS_trans_sf"/>
</dbReference>
<keyword evidence="3 5" id="KW-1133">Transmembrane helix</keyword>
<evidence type="ECO:0000256" key="3">
    <source>
        <dbReference type="ARBA" id="ARBA00022989"/>
    </source>
</evidence>
<dbReference type="PANTHER" id="PTHR23502:SF34">
    <property type="entry name" value="PROTEIN HOL1"/>
    <property type="match status" value="1"/>
</dbReference>
<dbReference type="Pfam" id="PF07690">
    <property type="entry name" value="MFS_1"/>
    <property type="match status" value="1"/>
</dbReference>
<evidence type="ECO:0000256" key="2">
    <source>
        <dbReference type="ARBA" id="ARBA00022692"/>
    </source>
</evidence>
<feature type="transmembrane region" description="Helical" evidence="5">
    <location>
        <begin position="47"/>
        <end position="67"/>
    </location>
</feature>
<comment type="caution">
    <text evidence="6">The sequence shown here is derived from an EMBL/GenBank/DDBJ whole genome shotgun (WGS) entry which is preliminary data.</text>
</comment>